<dbReference type="InterPro" id="IPR017853">
    <property type="entry name" value="GH"/>
</dbReference>
<dbReference type="PANTHER" id="PTHR43053">
    <property type="entry name" value="GLYCOSIDASE FAMILY 31"/>
    <property type="match status" value="1"/>
</dbReference>
<evidence type="ECO:0000256" key="2">
    <source>
        <dbReference type="ARBA" id="ARBA00023295"/>
    </source>
</evidence>
<protein>
    <recommendedName>
        <fullName evidence="3">Glycosyl hydrolase family 31 C-terminal domain-containing protein</fullName>
    </recommendedName>
</protein>
<dbReference type="InterPro" id="IPR048395">
    <property type="entry name" value="Glyco_hydro_31_C"/>
</dbReference>
<dbReference type="SUPFAM" id="SSF51445">
    <property type="entry name" value="(Trans)glycosidases"/>
    <property type="match status" value="1"/>
</dbReference>
<dbReference type="GO" id="GO:0016798">
    <property type="term" value="F:hydrolase activity, acting on glycosyl bonds"/>
    <property type="evidence" value="ECO:0007669"/>
    <property type="project" value="UniProtKB-KW"/>
</dbReference>
<dbReference type="InterPro" id="IPR013780">
    <property type="entry name" value="Glyco_hydro_b"/>
</dbReference>
<name>A0AA88YEA2_PINIB</name>
<accession>A0AA88YEA2</accession>
<dbReference type="AlphaFoldDB" id="A0AA88YEA2"/>
<keyword evidence="5" id="KW-1185">Reference proteome</keyword>
<sequence length="178" mass="20377">MGILGYPFVMADGIYPSEEDANDDPKIPRSLYIRWLQLASLFPAMKYSTTPWTYDSEVVKIAQNMSSLHRKYVTDEIDNMKKEILSGSPIIRPIWWNDPLDSEALKIEDEFLIGDDILVAPVLCEGVTSRKVYFPDGLWSFENGEKFIEGNTWIEIPIRSHDIPIFTKKNVVGSLTIF</sequence>
<organism evidence="4 5">
    <name type="scientific">Pinctada imbricata</name>
    <name type="common">Atlantic pearl-oyster</name>
    <name type="synonym">Pinctada martensii</name>
    <dbReference type="NCBI Taxonomy" id="66713"/>
    <lineage>
        <taxon>Eukaryota</taxon>
        <taxon>Metazoa</taxon>
        <taxon>Spiralia</taxon>
        <taxon>Lophotrochozoa</taxon>
        <taxon>Mollusca</taxon>
        <taxon>Bivalvia</taxon>
        <taxon>Autobranchia</taxon>
        <taxon>Pteriomorphia</taxon>
        <taxon>Pterioida</taxon>
        <taxon>Pterioidea</taxon>
        <taxon>Pteriidae</taxon>
        <taxon>Pinctada</taxon>
    </lineage>
</organism>
<keyword evidence="1" id="KW-0378">Hydrolase</keyword>
<dbReference type="EMBL" id="VSWD01000005">
    <property type="protein sequence ID" value="KAK3103579.1"/>
    <property type="molecule type" value="Genomic_DNA"/>
</dbReference>
<dbReference type="PANTHER" id="PTHR43053:SF4">
    <property type="entry name" value="MYOGENESIS-REGULATING GLYCOSIDASE"/>
    <property type="match status" value="1"/>
</dbReference>
<keyword evidence="2" id="KW-0326">Glycosidase</keyword>
<reference evidence="4" key="1">
    <citation type="submission" date="2019-08" db="EMBL/GenBank/DDBJ databases">
        <title>The improved chromosome-level genome for the pearl oyster Pinctada fucata martensii using PacBio sequencing and Hi-C.</title>
        <authorList>
            <person name="Zheng Z."/>
        </authorList>
    </citation>
    <scope>NUCLEOTIDE SEQUENCE</scope>
    <source>
        <strain evidence="4">ZZ-2019</strain>
        <tissue evidence="4">Adductor muscle</tissue>
    </source>
</reference>
<evidence type="ECO:0000259" key="3">
    <source>
        <dbReference type="Pfam" id="PF21365"/>
    </source>
</evidence>
<dbReference type="Gene3D" id="2.60.40.1180">
    <property type="entry name" value="Golgi alpha-mannosidase II"/>
    <property type="match status" value="1"/>
</dbReference>
<dbReference type="Pfam" id="PF21365">
    <property type="entry name" value="Glyco_hydro_31_3rd"/>
    <property type="match status" value="1"/>
</dbReference>
<dbReference type="SUPFAM" id="SSF51011">
    <property type="entry name" value="Glycosyl hydrolase domain"/>
    <property type="match status" value="1"/>
</dbReference>
<dbReference type="InterPro" id="IPR050985">
    <property type="entry name" value="Alpha-glycosidase_related"/>
</dbReference>
<evidence type="ECO:0000256" key="1">
    <source>
        <dbReference type="ARBA" id="ARBA00022801"/>
    </source>
</evidence>
<proteinExistence type="predicted"/>
<gene>
    <name evidence="4" type="ORF">FSP39_020324</name>
</gene>
<feature type="domain" description="Glycosyl hydrolase family 31 C-terminal" evidence="3">
    <location>
        <begin position="87"/>
        <end position="171"/>
    </location>
</feature>
<evidence type="ECO:0000313" key="5">
    <source>
        <dbReference type="Proteomes" id="UP001186944"/>
    </source>
</evidence>
<dbReference type="Gene3D" id="3.20.20.80">
    <property type="entry name" value="Glycosidases"/>
    <property type="match status" value="1"/>
</dbReference>
<comment type="caution">
    <text evidence="4">The sequence shown here is derived from an EMBL/GenBank/DDBJ whole genome shotgun (WGS) entry which is preliminary data.</text>
</comment>
<evidence type="ECO:0000313" key="4">
    <source>
        <dbReference type="EMBL" id="KAK3103579.1"/>
    </source>
</evidence>
<dbReference type="Proteomes" id="UP001186944">
    <property type="component" value="Unassembled WGS sequence"/>
</dbReference>